<dbReference type="Pfam" id="PF08662">
    <property type="entry name" value="eIF2A"/>
    <property type="match status" value="2"/>
</dbReference>
<dbReference type="PANTHER" id="PTHR13227:SF0">
    <property type="entry name" value="EUKARYOTIC TRANSLATION INITIATION FACTOR 2A"/>
    <property type="match status" value="1"/>
</dbReference>
<evidence type="ECO:0000256" key="3">
    <source>
        <dbReference type="ARBA" id="ARBA00022737"/>
    </source>
</evidence>
<dbReference type="Proteomes" id="UP001071777">
    <property type="component" value="Unassembled WGS sequence"/>
</dbReference>
<sequence length="497" mass="53613">MLEPAGYDDEIICLGKGGVYRLREMARREVGPEELVVSNPAPFLEGVEIYAQEPQGRGYCYVPGDSKSSVVLVTALGDTGAYGEMVLENDFAVRKLQYSPLGSYLLVLTVYEQGRNENNLKVFKLKSEEGIFLLFSFPFKTNSAKVLSTWPPYRWSSDEVLVFKVQDTSVSIFRGDTESLENPIGTLNFPKSIQLSVSNMVSGRSRESSLNFIVVTPQSSQNMDIFVYRAEMDDLKDIQLSSVGRLCISEAQSCQVSWNCQGDSALIFAQIEGETLGKSYFGSSSLHLVRMQNTKTVVASGVWGASSRTGPPESGSGAGSASEAFRPSERWSLRHQVVVPPEEGPVNDVAWSPTSNEFLLCKGVIPPELTLNSGIDGSPKGTWISGTSTSSSSSDRPTPLAASLWSGRCVAASYWQPQPLQDSEWTMQFGSSDTMGTCSGESTLTPSTLPTGRPRPPATDAPCSSGRSLPAGSSTPSPSRRSKSTGPNGRAAGLPRR</sequence>
<gene>
    <name evidence="7" type="ORF">OJ252_145</name>
</gene>
<keyword evidence="1 7" id="KW-0396">Initiation factor</keyword>
<keyword evidence="8" id="KW-1185">Reference proteome</keyword>
<dbReference type="SUPFAM" id="SSF82171">
    <property type="entry name" value="DPP6 N-terminal domain-like"/>
    <property type="match status" value="1"/>
</dbReference>
<evidence type="ECO:0000259" key="6">
    <source>
        <dbReference type="Pfam" id="PF08662"/>
    </source>
</evidence>
<evidence type="ECO:0000256" key="5">
    <source>
        <dbReference type="SAM" id="MobiDB-lite"/>
    </source>
</evidence>
<feature type="domain" description="Translation initiation factor beta propellor-like" evidence="6">
    <location>
        <begin position="336"/>
        <end position="371"/>
    </location>
</feature>
<comment type="caution">
    <text evidence="7">The sequence shown here is derived from an EMBL/GenBank/DDBJ whole genome shotgun (WGS) entry which is preliminary data.</text>
</comment>
<name>A0ABQ8PBT2_9CRYT</name>
<reference evidence="7" key="1">
    <citation type="submission" date="2022-10" db="EMBL/GenBank/DDBJ databases">
        <title>Adaptive evolution leads to modifications in subtelomeric GC content in a zoonotic Cryptosporidium species.</title>
        <authorList>
            <person name="Li J."/>
            <person name="Feng Y."/>
            <person name="Xiao L."/>
        </authorList>
    </citation>
    <scope>NUCLEOTIDE SEQUENCE</scope>
    <source>
        <strain evidence="7">25894</strain>
    </source>
</reference>
<evidence type="ECO:0000313" key="7">
    <source>
        <dbReference type="EMBL" id="KAJ1615416.1"/>
    </source>
</evidence>
<feature type="region of interest" description="Disordered" evidence="5">
    <location>
        <begin position="428"/>
        <end position="497"/>
    </location>
</feature>
<dbReference type="InterPro" id="IPR011387">
    <property type="entry name" value="TIF2A"/>
</dbReference>
<organism evidence="7 8">
    <name type="scientific">Cryptosporidium canis</name>
    <dbReference type="NCBI Taxonomy" id="195482"/>
    <lineage>
        <taxon>Eukaryota</taxon>
        <taxon>Sar</taxon>
        <taxon>Alveolata</taxon>
        <taxon>Apicomplexa</taxon>
        <taxon>Conoidasida</taxon>
        <taxon>Coccidia</taxon>
        <taxon>Eucoccidiorida</taxon>
        <taxon>Eimeriorina</taxon>
        <taxon>Cryptosporidiidae</taxon>
        <taxon>Cryptosporidium</taxon>
    </lineage>
</organism>
<feature type="domain" description="Translation initiation factor beta propellor-like" evidence="6">
    <location>
        <begin position="250"/>
        <end position="298"/>
    </location>
</feature>
<proteinExistence type="predicted"/>
<dbReference type="EMBL" id="JAPCXB010000003">
    <property type="protein sequence ID" value="KAJ1615416.1"/>
    <property type="molecule type" value="Genomic_DNA"/>
</dbReference>
<evidence type="ECO:0000313" key="8">
    <source>
        <dbReference type="Proteomes" id="UP001071777"/>
    </source>
</evidence>
<dbReference type="PANTHER" id="PTHR13227">
    <property type="entry name" value="EUKARYOTIC TRANSLATION INITIATION FACTOR 2A"/>
    <property type="match status" value="1"/>
</dbReference>
<evidence type="ECO:0000256" key="1">
    <source>
        <dbReference type="ARBA" id="ARBA00022540"/>
    </source>
</evidence>
<keyword evidence="4" id="KW-0648">Protein biosynthesis</keyword>
<feature type="region of interest" description="Disordered" evidence="5">
    <location>
        <begin position="370"/>
        <end position="401"/>
    </location>
</feature>
<keyword evidence="2" id="KW-0853">WD repeat</keyword>
<feature type="compositionally biased region" description="Low complexity" evidence="5">
    <location>
        <begin position="310"/>
        <end position="324"/>
    </location>
</feature>
<feature type="compositionally biased region" description="Low complexity" evidence="5">
    <location>
        <begin position="385"/>
        <end position="394"/>
    </location>
</feature>
<feature type="compositionally biased region" description="Polar residues" evidence="5">
    <location>
        <begin position="428"/>
        <end position="450"/>
    </location>
</feature>
<feature type="region of interest" description="Disordered" evidence="5">
    <location>
        <begin position="303"/>
        <end position="325"/>
    </location>
</feature>
<dbReference type="GO" id="GO:0003743">
    <property type="term" value="F:translation initiation factor activity"/>
    <property type="evidence" value="ECO:0007669"/>
    <property type="project" value="UniProtKB-KW"/>
</dbReference>
<dbReference type="InterPro" id="IPR013979">
    <property type="entry name" value="TIF_beta_prop-like"/>
</dbReference>
<evidence type="ECO:0000256" key="4">
    <source>
        <dbReference type="ARBA" id="ARBA00022917"/>
    </source>
</evidence>
<protein>
    <submittedName>
        <fullName evidence="7">EIF-3A like translation initiation factor</fullName>
    </submittedName>
</protein>
<keyword evidence="3" id="KW-0677">Repeat</keyword>
<accession>A0ABQ8PBT2</accession>
<evidence type="ECO:0000256" key="2">
    <source>
        <dbReference type="ARBA" id="ARBA00022574"/>
    </source>
</evidence>